<dbReference type="AlphaFoldDB" id="A0A0Q3VI01"/>
<dbReference type="RefSeq" id="WP_053476716.1">
    <property type="nucleotide sequence ID" value="NZ_CP041305.1"/>
</dbReference>
<gene>
    <name evidence="1" type="ORF">AN957_17430</name>
</gene>
<evidence type="ECO:0008006" key="3">
    <source>
        <dbReference type="Google" id="ProtNLM"/>
    </source>
</evidence>
<dbReference type="EMBL" id="LJIX01000006">
    <property type="protein sequence ID" value="KQL20178.1"/>
    <property type="molecule type" value="Genomic_DNA"/>
</dbReference>
<dbReference type="InterPro" id="IPR024997">
    <property type="entry name" value="DUF3892"/>
</dbReference>
<dbReference type="PATRIC" id="fig|1637975.4.peg.3415"/>
<dbReference type="Pfam" id="PF13031">
    <property type="entry name" value="DUF3892"/>
    <property type="match status" value="1"/>
</dbReference>
<reference evidence="1 2" key="1">
    <citation type="submission" date="2015-09" db="EMBL/GenBank/DDBJ databases">
        <title>Genome sequencing project for genomic taxonomy and phylogenomics of Bacillus-like bacteria.</title>
        <authorList>
            <person name="Liu B."/>
            <person name="Wang J."/>
            <person name="Zhu Y."/>
            <person name="Liu G."/>
            <person name="Chen Q."/>
            <person name="Chen Z."/>
            <person name="Lan J."/>
            <person name="Che J."/>
            <person name="Ge C."/>
            <person name="Shi H."/>
            <person name="Pan Z."/>
            <person name="Liu X."/>
        </authorList>
    </citation>
    <scope>NUCLEOTIDE SEQUENCE [LARGE SCALE GENOMIC DNA]</scope>
    <source>
        <strain evidence="1 2">FJAT-18043</strain>
    </source>
</reference>
<proteinExistence type="predicted"/>
<accession>A0A0Q3VI01</accession>
<sequence length="72" mass="7997">MLGEQLVAVHRNYLGEIISFQTSEGRMISYRKALKEAKEGVITGVTIEEGQNGTPYLTPAFTSSFDELPNVY</sequence>
<dbReference type="Proteomes" id="UP000050996">
    <property type="component" value="Unassembled WGS sequence"/>
</dbReference>
<keyword evidence="2" id="KW-1185">Reference proteome</keyword>
<protein>
    <recommendedName>
        <fullName evidence="3">DUF3892 domain-containing protein</fullName>
    </recommendedName>
</protein>
<name>A0A0Q3VI01_9BACI</name>
<evidence type="ECO:0000313" key="2">
    <source>
        <dbReference type="Proteomes" id="UP000050996"/>
    </source>
</evidence>
<evidence type="ECO:0000313" key="1">
    <source>
        <dbReference type="EMBL" id="KQL20178.1"/>
    </source>
</evidence>
<organism evidence="1 2">
    <name type="scientific">Cytobacillus solani</name>
    <dbReference type="NCBI Taxonomy" id="1637975"/>
    <lineage>
        <taxon>Bacteria</taxon>
        <taxon>Bacillati</taxon>
        <taxon>Bacillota</taxon>
        <taxon>Bacilli</taxon>
        <taxon>Bacillales</taxon>
        <taxon>Bacillaceae</taxon>
        <taxon>Cytobacillus</taxon>
    </lineage>
</organism>
<comment type="caution">
    <text evidence="1">The sequence shown here is derived from an EMBL/GenBank/DDBJ whole genome shotgun (WGS) entry which is preliminary data.</text>
</comment>
<dbReference type="STRING" id="1637975.AN957_17430"/>